<evidence type="ECO:0000259" key="2">
    <source>
        <dbReference type="Pfam" id="PF12774"/>
    </source>
</evidence>
<gene>
    <name evidence="3" type="ORF">DPMN_059094</name>
</gene>
<dbReference type="Pfam" id="PF12774">
    <property type="entry name" value="AAA_6"/>
    <property type="match status" value="1"/>
</dbReference>
<reference evidence="3" key="1">
    <citation type="journal article" date="2019" name="bioRxiv">
        <title>The Genome of the Zebra Mussel, Dreissena polymorpha: A Resource for Invasive Species Research.</title>
        <authorList>
            <person name="McCartney M.A."/>
            <person name="Auch B."/>
            <person name="Kono T."/>
            <person name="Mallez S."/>
            <person name="Zhang Y."/>
            <person name="Obille A."/>
            <person name="Becker A."/>
            <person name="Abrahante J.E."/>
            <person name="Garbe J."/>
            <person name="Badalamenti J.P."/>
            <person name="Herman A."/>
            <person name="Mangelson H."/>
            <person name="Liachko I."/>
            <person name="Sullivan S."/>
            <person name="Sone E.D."/>
            <person name="Koren S."/>
            <person name="Silverstein K.A.T."/>
            <person name="Beckman K.B."/>
            <person name="Gohl D.M."/>
        </authorList>
    </citation>
    <scope>NUCLEOTIDE SEQUENCE</scope>
    <source>
        <strain evidence="3">Duluth1</strain>
        <tissue evidence="3">Whole animal</tissue>
    </source>
</reference>
<evidence type="ECO:0000256" key="1">
    <source>
        <dbReference type="SAM" id="SignalP"/>
    </source>
</evidence>
<dbReference type="AlphaFoldDB" id="A0A9D4HEK4"/>
<feature type="signal peptide" evidence="1">
    <location>
        <begin position="1"/>
        <end position="23"/>
    </location>
</feature>
<protein>
    <recommendedName>
        <fullName evidence="2">Dynein heavy chain hydrolytic ATP-binding dynein motor region domain-containing protein</fullName>
    </recommendedName>
</protein>
<keyword evidence="1" id="KW-0732">Signal</keyword>
<dbReference type="InterPro" id="IPR027417">
    <property type="entry name" value="P-loop_NTPase"/>
</dbReference>
<dbReference type="EMBL" id="JAIWYP010000013">
    <property type="protein sequence ID" value="KAH3716372.1"/>
    <property type="molecule type" value="Genomic_DNA"/>
</dbReference>
<feature type="chain" id="PRO_5038942856" description="Dynein heavy chain hydrolytic ATP-binding dynein motor region domain-containing protein" evidence="1">
    <location>
        <begin position="24"/>
        <end position="69"/>
    </location>
</feature>
<proteinExistence type="predicted"/>
<evidence type="ECO:0000313" key="3">
    <source>
        <dbReference type="EMBL" id="KAH3716372.1"/>
    </source>
</evidence>
<accession>A0A9D4HEK4</accession>
<reference evidence="3" key="2">
    <citation type="submission" date="2020-11" db="EMBL/GenBank/DDBJ databases">
        <authorList>
            <person name="McCartney M.A."/>
            <person name="Auch B."/>
            <person name="Kono T."/>
            <person name="Mallez S."/>
            <person name="Becker A."/>
            <person name="Gohl D.M."/>
            <person name="Silverstein K.A.T."/>
            <person name="Koren S."/>
            <person name="Bechman K.B."/>
            <person name="Herman A."/>
            <person name="Abrahante J.E."/>
            <person name="Garbe J."/>
        </authorList>
    </citation>
    <scope>NUCLEOTIDE SEQUENCE</scope>
    <source>
        <strain evidence="3">Duluth1</strain>
        <tissue evidence="3">Whole animal</tissue>
    </source>
</reference>
<evidence type="ECO:0000313" key="4">
    <source>
        <dbReference type="Proteomes" id="UP000828390"/>
    </source>
</evidence>
<sequence length="69" mass="7857">MLASIPGVFQLFGCCLFTVSCNSEVTLTMMTQYMMGMVQSGCWALFDDTDRLTKGWLHHFTFLCTVSRF</sequence>
<name>A0A9D4HEK4_DREPO</name>
<dbReference type="Gene3D" id="3.40.50.300">
    <property type="entry name" value="P-loop containing nucleotide triphosphate hydrolases"/>
    <property type="match status" value="1"/>
</dbReference>
<dbReference type="Proteomes" id="UP000828390">
    <property type="component" value="Unassembled WGS sequence"/>
</dbReference>
<dbReference type="GO" id="GO:0005524">
    <property type="term" value="F:ATP binding"/>
    <property type="evidence" value="ECO:0007669"/>
    <property type="project" value="InterPro"/>
</dbReference>
<comment type="caution">
    <text evidence="3">The sequence shown here is derived from an EMBL/GenBank/DDBJ whole genome shotgun (WGS) entry which is preliminary data.</text>
</comment>
<feature type="domain" description="Dynein heavy chain hydrolytic ATP-binding dynein motor region" evidence="2">
    <location>
        <begin position="11"/>
        <end position="55"/>
    </location>
</feature>
<organism evidence="3 4">
    <name type="scientific">Dreissena polymorpha</name>
    <name type="common">Zebra mussel</name>
    <name type="synonym">Mytilus polymorpha</name>
    <dbReference type="NCBI Taxonomy" id="45954"/>
    <lineage>
        <taxon>Eukaryota</taxon>
        <taxon>Metazoa</taxon>
        <taxon>Spiralia</taxon>
        <taxon>Lophotrochozoa</taxon>
        <taxon>Mollusca</taxon>
        <taxon>Bivalvia</taxon>
        <taxon>Autobranchia</taxon>
        <taxon>Heteroconchia</taxon>
        <taxon>Euheterodonta</taxon>
        <taxon>Imparidentia</taxon>
        <taxon>Neoheterodontei</taxon>
        <taxon>Myida</taxon>
        <taxon>Dreissenoidea</taxon>
        <taxon>Dreissenidae</taxon>
        <taxon>Dreissena</taxon>
    </lineage>
</organism>
<dbReference type="InterPro" id="IPR035699">
    <property type="entry name" value="AAA_6"/>
</dbReference>
<keyword evidence="4" id="KW-1185">Reference proteome</keyword>